<feature type="region of interest" description="Disordered" evidence="4">
    <location>
        <begin position="613"/>
        <end position="738"/>
    </location>
</feature>
<feature type="region of interest" description="Disordered" evidence="4">
    <location>
        <begin position="25"/>
        <end position="70"/>
    </location>
</feature>
<feature type="region of interest" description="Disordered" evidence="4">
    <location>
        <begin position="180"/>
        <end position="240"/>
    </location>
</feature>
<dbReference type="FunFam" id="3.10.590.10:FF:000001">
    <property type="entry name" value="YTH domain family 1, isoform CRA_a"/>
    <property type="match status" value="1"/>
</dbReference>
<dbReference type="InterPro" id="IPR007275">
    <property type="entry name" value="YTH_domain"/>
</dbReference>
<dbReference type="CDD" id="cd21134">
    <property type="entry name" value="YTH"/>
    <property type="match status" value="1"/>
</dbReference>
<accession>A0A0D6R122</accession>
<proteinExistence type="predicted"/>
<feature type="region of interest" description="Disordered" evidence="4">
    <location>
        <begin position="338"/>
        <end position="385"/>
    </location>
</feature>
<feature type="compositionally biased region" description="Polar residues" evidence="4">
    <location>
        <begin position="338"/>
        <end position="351"/>
    </location>
</feature>
<feature type="domain" description="YTH" evidence="5">
    <location>
        <begin position="451"/>
        <end position="588"/>
    </location>
</feature>
<feature type="compositionally biased region" description="Basic and acidic residues" evidence="4">
    <location>
        <begin position="637"/>
        <end position="654"/>
    </location>
</feature>
<reference evidence="6" key="1">
    <citation type="submission" date="2015-03" db="EMBL/GenBank/DDBJ databases">
        <title>A transcriptome of Araucaria cunninghamii, an australian fine timber species.</title>
        <authorList>
            <person name="Jing Yi C.J.Y."/>
            <person name="Yin San L.Y.S."/>
            <person name="Abdul Karim S.S."/>
            <person name="Wan Azmi N.N."/>
            <person name="Hercus R.R."/>
            <person name="Croft L.L."/>
        </authorList>
    </citation>
    <scope>NUCLEOTIDE SEQUENCE</scope>
    <source>
        <strain evidence="6">MI0301</strain>
        <tissue evidence="6">Leaf</tissue>
    </source>
</reference>
<dbReference type="PANTHER" id="PTHR12357:SF99">
    <property type="entry name" value="YTH DOMAIN-CONTAINING PROTEIN ECT2-RELATED"/>
    <property type="match status" value="1"/>
</dbReference>
<evidence type="ECO:0000256" key="2">
    <source>
        <dbReference type="ARBA" id="ARBA00022490"/>
    </source>
</evidence>
<feature type="compositionally biased region" description="Basic and acidic residues" evidence="4">
    <location>
        <begin position="720"/>
        <end position="738"/>
    </location>
</feature>
<keyword evidence="2" id="KW-0963">Cytoplasm</keyword>
<dbReference type="PANTHER" id="PTHR12357">
    <property type="entry name" value="YTH YT521-B HOMOLOGY DOMAIN-CONTAINING"/>
    <property type="match status" value="1"/>
</dbReference>
<sequence length="738" mass="80754">MAGAPQETERILAGTDSEATKLLQNLTLDSQAKPADGTESTKQSSASQYVTGETTSSTNDAAGTGLSTDRTSTPVLQDLVVDPNLFYVPNGYGHQAYYYGGYDGPIEWEEYRYVNADGVEIPAAGVYGDNSSLVYHPGFGYAPQVPYGPYSPAGTPVPTMGADGQLYGHQPFQYTGPFYQQPVPPGAQYAPPTPPLPHGDAPSTVAADQTTDSTSGNTANGNSNGVTLGPRPTYPMTMLPSNGSYGRGILPPNHEGIRSVGPWLDGPILSEGQLRPPTINPVTSVVTQATSPGPLGQNIRPLPHVMPHLQGVPHPRPPSGIGPASGFMNRVYPPNRMYSHNNASGRSSPGFVTNGFDSRPNGRSWNASDRGKPKGRGNGSMMNNNENLDILNEQNRGPRTARFRNQRTVPGTPWTVKPQIPNANGSAEDVNVVPNRDQYNRPEFVTKYPDAKFFIIKSYSEDDIHKSIKYSVWASTPNGNKKLDAAYKEAQEKTGPCPLFLFFSVNASGQFCGVAEMMGPVDFNQSVDYWQQDKWSGRFQVKWHIVKDLPNNQLRHITLENNDNKPVTNSRDTQEVRFDKGIEILKIFKDYVSKTSILDDFLFYENRQKAMQEKRARQQMQQQQKQGTQLRSGTEVDQLRSEDSSLKVRGEGRTGDVSVEDNDGKVRSHQSSDLPSMGANDKQQHDGQSNQDRVLPLEERVVPPSSGEAWKGSKATPTIARRESNGDPVDKLVHSNGS</sequence>
<dbReference type="GO" id="GO:0003729">
    <property type="term" value="F:mRNA binding"/>
    <property type="evidence" value="ECO:0007669"/>
    <property type="project" value="TreeGrafter"/>
</dbReference>
<dbReference type="PROSITE" id="PS50882">
    <property type="entry name" value="YTH"/>
    <property type="match status" value="1"/>
</dbReference>
<dbReference type="AlphaFoldDB" id="A0A0D6R122"/>
<dbReference type="Pfam" id="PF04146">
    <property type="entry name" value="YTH"/>
    <property type="match status" value="1"/>
</dbReference>
<keyword evidence="3" id="KW-0694">RNA-binding</keyword>
<dbReference type="Gene3D" id="3.10.590.10">
    <property type="entry name" value="ph1033 like domains"/>
    <property type="match status" value="1"/>
</dbReference>
<comment type="subcellular location">
    <subcellularLocation>
        <location evidence="1">Cytoplasm</location>
    </subcellularLocation>
</comment>
<evidence type="ECO:0000256" key="4">
    <source>
        <dbReference type="SAM" id="MobiDB-lite"/>
    </source>
</evidence>
<organism evidence="6">
    <name type="scientific">Araucaria cunninghamii</name>
    <name type="common">Hoop pine</name>
    <name type="synonym">Moreton Bay pine</name>
    <dbReference type="NCBI Taxonomy" id="56994"/>
    <lineage>
        <taxon>Eukaryota</taxon>
        <taxon>Viridiplantae</taxon>
        <taxon>Streptophyta</taxon>
        <taxon>Embryophyta</taxon>
        <taxon>Tracheophyta</taxon>
        <taxon>Spermatophyta</taxon>
        <taxon>Pinopsida</taxon>
        <taxon>Pinidae</taxon>
        <taxon>Conifers II</taxon>
        <taxon>Araucariales</taxon>
        <taxon>Araucariaceae</taxon>
        <taxon>Araucaria</taxon>
    </lineage>
</organism>
<evidence type="ECO:0000256" key="1">
    <source>
        <dbReference type="ARBA" id="ARBA00004496"/>
    </source>
</evidence>
<dbReference type="GO" id="GO:0061157">
    <property type="term" value="P:mRNA destabilization"/>
    <property type="evidence" value="ECO:0007669"/>
    <property type="project" value="TreeGrafter"/>
</dbReference>
<name>A0A0D6R122_ARACU</name>
<evidence type="ECO:0000256" key="3">
    <source>
        <dbReference type="ARBA" id="ARBA00022884"/>
    </source>
</evidence>
<dbReference type="GO" id="GO:0005737">
    <property type="term" value="C:cytoplasm"/>
    <property type="evidence" value="ECO:0007669"/>
    <property type="project" value="UniProtKB-SubCell"/>
</dbReference>
<evidence type="ECO:0000313" key="6">
    <source>
        <dbReference type="EMBL" id="JAG95610.1"/>
    </source>
</evidence>
<feature type="compositionally biased region" description="Low complexity" evidence="4">
    <location>
        <begin position="210"/>
        <end position="225"/>
    </location>
</feature>
<evidence type="ECO:0000259" key="5">
    <source>
        <dbReference type="PROSITE" id="PS50882"/>
    </source>
</evidence>
<dbReference type="InterPro" id="IPR045168">
    <property type="entry name" value="YTH_prot"/>
</dbReference>
<feature type="compositionally biased region" description="Polar residues" evidence="4">
    <location>
        <begin position="38"/>
        <end position="70"/>
    </location>
</feature>
<feature type="region of interest" description="Disordered" evidence="4">
    <location>
        <begin position="404"/>
        <end position="430"/>
    </location>
</feature>
<dbReference type="EMBL" id="GCKF01040022">
    <property type="protein sequence ID" value="JAG95610.1"/>
    <property type="molecule type" value="Transcribed_RNA"/>
</dbReference>
<protein>
    <recommendedName>
        <fullName evidence="5">YTH domain-containing protein</fullName>
    </recommendedName>
</protein>